<evidence type="ECO:0000256" key="1">
    <source>
        <dbReference type="SAM" id="MobiDB-lite"/>
    </source>
</evidence>
<reference evidence="2 3" key="1">
    <citation type="journal article" date="2023" name="G3 (Bethesda)">
        <title>A chromosome-length genome assembly and annotation of blackberry (Rubus argutus, cv. 'Hillquist').</title>
        <authorList>
            <person name="Bruna T."/>
            <person name="Aryal R."/>
            <person name="Dudchenko O."/>
            <person name="Sargent D.J."/>
            <person name="Mead D."/>
            <person name="Buti M."/>
            <person name="Cavallini A."/>
            <person name="Hytonen T."/>
            <person name="Andres J."/>
            <person name="Pham M."/>
            <person name="Weisz D."/>
            <person name="Mascagni F."/>
            <person name="Usai G."/>
            <person name="Natali L."/>
            <person name="Bassil N."/>
            <person name="Fernandez G.E."/>
            <person name="Lomsadze A."/>
            <person name="Armour M."/>
            <person name="Olukolu B."/>
            <person name="Poorten T."/>
            <person name="Britton C."/>
            <person name="Davik J."/>
            <person name="Ashrafi H."/>
            <person name="Aiden E.L."/>
            <person name="Borodovsky M."/>
            <person name="Worthington M."/>
        </authorList>
    </citation>
    <scope>NUCLEOTIDE SEQUENCE [LARGE SCALE GENOMIC DNA]</scope>
    <source>
        <strain evidence="2">PI 553951</strain>
    </source>
</reference>
<organism evidence="2 3">
    <name type="scientific">Rubus argutus</name>
    <name type="common">Southern blackberry</name>
    <dbReference type="NCBI Taxonomy" id="59490"/>
    <lineage>
        <taxon>Eukaryota</taxon>
        <taxon>Viridiplantae</taxon>
        <taxon>Streptophyta</taxon>
        <taxon>Embryophyta</taxon>
        <taxon>Tracheophyta</taxon>
        <taxon>Spermatophyta</taxon>
        <taxon>Magnoliopsida</taxon>
        <taxon>eudicotyledons</taxon>
        <taxon>Gunneridae</taxon>
        <taxon>Pentapetalae</taxon>
        <taxon>rosids</taxon>
        <taxon>fabids</taxon>
        <taxon>Rosales</taxon>
        <taxon>Rosaceae</taxon>
        <taxon>Rosoideae</taxon>
        <taxon>Rosoideae incertae sedis</taxon>
        <taxon>Rubus</taxon>
    </lineage>
</organism>
<feature type="compositionally biased region" description="Basic and acidic residues" evidence="1">
    <location>
        <begin position="227"/>
        <end position="238"/>
    </location>
</feature>
<feature type="region of interest" description="Disordered" evidence="1">
    <location>
        <begin position="167"/>
        <end position="238"/>
    </location>
</feature>
<accession>A0AAW1VLZ3</accession>
<feature type="compositionally biased region" description="Basic and acidic residues" evidence="1">
    <location>
        <begin position="81"/>
        <end position="90"/>
    </location>
</feature>
<feature type="region of interest" description="Disordered" evidence="1">
    <location>
        <begin position="38"/>
        <end position="100"/>
    </location>
</feature>
<dbReference type="AlphaFoldDB" id="A0AAW1VLZ3"/>
<feature type="compositionally biased region" description="Polar residues" evidence="1">
    <location>
        <begin position="38"/>
        <end position="48"/>
    </location>
</feature>
<evidence type="ECO:0000313" key="3">
    <source>
        <dbReference type="Proteomes" id="UP001457282"/>
    </source>
</evidence>
<comment type="caution">
    <text evidence="2">The sequence shown here is derived from an EMBL/GenBank/DDBJ whole genome shotgun (WGS) entry which is preliminary data.</text>
</comment>
<name>A0AAW1VLZ3_RUBAR</name>
<feature type="compositionally biased region" description="Low complexity" evidence="1">
    <location>
        <begin position="63"/>
        <end position="76"/>
    </location>
</feature>
<dbReference type="EMBL" id="JBEDUW010000244">
    <property type="protein sequence ID" value="KAK9903015.1"/>
    <property type="molecule type" value="Genomic_DNA"/>
</dbReference>
<gene>
    <name evidence="2" type="ORF">M0R45_001356</name>
</gene>
<protein>
    <submittedName>
        <fullName evidence="2">Uncharacterized protein</fullName>
    </submittedName>
</protein>
<sequence length="238" mass="26002">MPNQHQTIPKLQLHRTHAQPVHPSNFILNLINPRPQPTISANNHTISNHLHPVPFTPKAIKAQPPQSTQPTDSQHQNSPEARAKTKTQEKGKKRKRKVASVNFSPLHRRLCPLSASIPATPWFPALQYQAVSSSSEAIAAQSVISAAASSTKAPSLLPCLTAVMPSHEQSKPASQMAPLLSPQAARSHLQLSRRSTQFHRPPQSTSRPHRSRQPSHAAAPVLSPPSAEKKKNEGRGQK</sequence>
<dbReference type="Proteomes" id="UP001457282">
    <property type="component" value="Unassembled WGS sequence"/>
</dbReference>
<keyword evidence="3" id="KW-1185">Reference proteome</keyword>
<proteinExistence type="predicted"/>
<evidence type="ECO:0000313" key="2">
    <source>
        <dbReference type="EMBL" id="KAK9903015.1"/>
    </source>
</evidence>